<evidence type="ECO:0000256" key="1">
    <source>
        <dbReference type="SAM" id="SignalP"/>
    </source>
</evidence>
<dbReference type="STRING" id="888268.A0A1E5W4D8"/>
<accession>A0A1E5W4D8</accession>
<dbReference type="Proteomes" id="UP000095767">
    <property type="component" value="Unassembled WGS sequence"/>
</dbReference>
<dbReference type="EMBL" id="LWDX02021657">
    <property type="protein sequence ID" value="OEL32266.1"/>
    <property type="molecule type" value="Genomic_DNA"/>
</dbReference>
<dbReference type="InterPro" id="IPR001128">
    <property type="entry name" value="Cyt_P450"/>
</dbReference>
<dbReference type="GO" id="GO:0004497">
    <property type="term" value="F:monooxygenase activity"/>
    <property type="evidence" value="ECO:0007669"/>
    <property type="project" value="InterPro"/>
</dbReference>
<keyword evidence="1" id="KW-0732">Signal</keyword>
<comment type="caution">
    <text evidence="2">The sequence shown here is derived from an EMBL/GenBank/DDBJ whole genome shotgun (WGS) entry which is preliminary data.</text>
</comment>
<feature type="chain" id="PRO_5009188876" evidence="1">
    <location>
        <begin position="23"/>
        <end position="186"/>
    </location>
</feature>
<proteinExistence type="predicted"/>
<dbReference type="PANTHER" id="PTHR24299">
    <property type="entry name" value="CYTOCHROME P450 FAMILY 1"/>
    <property type="match status" value="1"/>
</dbReference>
<dbReference type="GO" id="GO:0005506">
    <property type="term" value="F:iron ion binding"/>
    <property type="evidence" value="ECO:0007669"/>
    <property type="project" value="InterPro"/>
</dbReference>
<sequence length="186" mass="20616">MAFFLVCMSSLLLILFSSYVYQALLQGGTRRRLPPGPVPLPVIGNLLHVASRLLHRSLSLLAERYGPLMTVRLGTALVIVASSPAAAREVLRTHNAAITGRNAPDAWNGMDHAANSVFILPPHRRWRALRRIAAEHLLSPRRLDGLRPAMRAAVLNMRCRVVSESESTTSPVEFRRVVFNAMADFM</sequence>
<dbReference type="OrthoDB" id="3934656at2759"/>
<evidence type="ECO:0000313" key="2">
    <source>
        <dbReference type="EMBL" id="OEL32266.1"/>
    </source>
</evidence>
<dbReference type="Gene3D" id="1.10.630.10">
    <property type="entry name" value="Cytochrome P450"/>
    <property type="match status" value="1"/>
</dbReference>
<dbReference type="GO" id="GO:0016705">
    <property type="term" value="F:oxidoreductase activity, acting on paired donors, with incorporation or reduction of molecular oxygen"/>
    <property type="evidence" value="ECO:0007669"/>
    <property type="project" value="InterPro"/>
</dbReference>
<name>A0A1E5W4D8_9POAL</name>
<dbReference type="AlphaFoldDB" id="A0A1E5W4D8"/>
<dbReference type="InterPro" id="IPR036396">
    <property type="entry name" value="Cyt_P450_sf"/>
</dbReference>
<dbReference type="GO" id="GO:0020037">
    <property type="term" value="F:heme binding"/>
    <property type="evidence" value="ECO:0007669"/>
    <property type="project" value="InterPro"/>
</dbReference>
<organism evidence="2 3">
    <name type="scientific">Dichanthelium oligosanthes</name>
    <dbReference type="NCBI Taxonomy" id="888268"/>
    <lineage>
        <taxon>Eukaryota</taxon>
        <taxon>Viridiplantae</taxon>
        <taxon>Streptophyta</taxon>
        <taxon>Embryophyta</taxon>
        <taxon>Tracheophyta</taxon>
        <taxon>Spermatophyta</taxon>
        <taxon>Magnoliopsida</taxon>
        <taxon>Liliopsida</taxon>
        <taxon>Poales</taxon>
        <taxon>Poaceae</taxon>
        <taxon>PACMAD clade</taxon>
        <taxon>Panicoideae</taxon>
        <taxon>Panicodae</taxon>
        <taxon>Paniceae</taxon>
        <taxon>Dichantheliinae</taxon>
        <taxon>Dichanthelium</taxon>
    </lineage>
</organism>
<dbReference type="PANTHER" id="PTHR24299:SF64">
    <property type="entry name" value="OS02G0502300 PROTEIN"/>
    <property type="match status" value="1"/>
</dbReference>
<keyword evidence="3" id="KW-1185">Reference proteome</keyword>
<evidence type="ECO:0000313" key="3">
    <source>
        <dbReference type="Proteomes" id="UP000095767"/>
    </source>
</evidence>
<reference evidence="2 3" key="1">
    <citation type="submission" date="2016-09" db="EMBL/GenBank/DDBJ databases">
        <title>The draft genome of Dichanthelium oligosanthes: A C3 panicoid grass species.</title>
        <authorList>
            <person name="Studer A.J."/>
            <person name="Schnable J.C."/>
            <person name="Brutnell T.P."/>
        </authorList>
    </citation>
    <scope>NUCLEOTIDE SEQUENCE [LARGE SCALE GENOMIC DNA]</scope>
    <source>
        <strain evidence="3">cv. Kellogg 1175</strain>
        <tissue evidence="2">Leaf</tissue>
    </source>
</reference>
<feature type="signal peptide" evidence="1">
    <location>
        <begin position="1"/>
        <end position="22"/>
    </location>
</feature>
<protein>
    <submittedName>
        <fullName evidence="2">Uncharacterized protein</fullName>
    </submittedName>
</protein>
<dbReference type="Pfam" id="PF00067">
    <property type="entry name" value="p450"/>
    <property type="match status" value="1"/>
</dbReference>
<dbReference type="SUPFAM" id="SSF48264">
    <property type="entry name" value="Cytochrome P450"/>
    <property type="match status" value="1"/>
</dbReference>
<gene>
    <name evidence="2" type="ORF">BAE44_0006715</name>
</gene>